<comment type="caution">
    <text evidence="4">The sequence shown here is derived from an EMBL/GenBank/DDBJ whole genome shotgun (WGS) entry which is preliminary data.</text>
</comment>
<dbReference type="PANTHER" id="PTHR13799">
    <property type="entry name" value="NGG1 INTERACTING FACTOR 3"/>
    <property type="match status" value="1"/>
</dbReference>
<dbReference type="NCBIfam" id="TIGR00486">
    <property type="entry name" value="YbgI_SA1388"/>
    <property type="match status" value="1"/>
</dbReference>
<dbReference type="SUPFAM" id="SSF102705">
    <property type="entry name" value="NIF3 (NGG1p interacting factor 3)-like"/>
    <property type="match status" value="1"/>
</dbReference>
<accession>A0ABS8ETP6</accession>
<dbReference type="PANTHER" id="PTHR13799:SF14">
    <property type="entry name" value="GTP CYCLOHYDROLASE 1 TYPE 2 HOMOLOG"/>
    <property type="match status" value="1"/>
</dbReference>
<organism evidence="4 5">
    <name type="scientific">Hominisplanchenecus faecis</name>
    <dbReference type="NCBI Taxonomy" id="2885351"/>
    <lineage>
        <taxon>Bacteria</taxon>
        <taxon>Bacillati</taxon>
        <taxon>Bacillota</taxon>
        <taxon>Clostridia</taxon>
        <taxon>Lachnospirales</taxon>
        <taxon>Lachnospiraceae</taxon>
        <taxon>Hominisplanchenecus</taxon>
    </lineage>
</organism>
<reference evidence="4 5" key="1">
    <citation type="submission" date="2021-10" db="EMBL/GenBank/DDBJ databases">
        <title>Anaerobic single-cell dispensing facilitates the cultivation of human gut bacteria.</title>
        <authorList>
            <person name="Afrizal A."/>
        </authorList>
    </citation>
    <scope>NUCLEOTIDE SEQUENCE [LARGE SCALE GENOMIC DNA]</scope>
    <source>
        <strain evidence="4 5">CLA-AA-H246</strain>
    </source>
</reference>
<dbReference type="InterPro" id="IPR036069">
    <property type="entry name" value="DUF34/NIF3_sf"/>
</dbReference>
<dbReference type="EMBL" id="JAJEQE010000002">
    <property type="protein sequence ID" value="MCC2147837.1"/>
    <property type="molecule type" value="Genomic_DNA"/>
</dbReference>
<comment type="similarity">
    <text evidence="1">Belongs to the GTP cyclohydrolase I type 2/NIF3 family.</text>
</comment>
<name>A0ABS8ETP6_9FIRM</name>
<keyword evidence="5" id="KW-1185">Reference proteome</keyword>
<keyword evidence="3" id="KW-0479">Metal-binding</keyword>
<dbReference type="Pfam" id="PF01784">
    <property type="entry name" value="DUF34_NIF3"/>
    <property type="match status" value="1"/>
</dbReference>
<evidence type="ECO:0000256" key="3">
    <source>
        <dbReference type="ARBA" id="ARBA00022723"/>
    </source>
</evidence>
<gene>
    <name evidence="4" type="ORF">LKD42_00990</name>
</gene>
<proteinExistence type="inferred from homology"/>
<evidence type="ECO:0000313" key="5">
    <source>
        <dbReference type="Proteomes" id="UP001299235"/>
    </source>
</evidence>
<evidence type="ECO:0000256" key="1">
    <source>
        <dbReference type="ARBA" id="ARBA00006964"/>
    </source>
</evidence>
<evidence type="ECO:0000256" key="2">
    <source>
        <dbReference type="ARBA" id="ARBA00022112"/>
    </source>
</evidence>
<protein>
    <recommendedName>
        <fullName evidence="2">GTP cyclohydrolase 1 type 2 homolog</fullName>
    </recommendedName>
</protein>
<evidence type="ECO:0000313" key="4">
    <source>
        <dbReference type="EMBL" id="MCC2147837.1"/>
    </source>
</evidence>
<sequence length="261" mass="29164">MICRELIELLEKKYPPSIAESWDNPGLQVGSYEKEIKSIYIALDATGEVIRHAIDAKADLLLTHHPMLMYGLKKINDGDFYGRRVLELIKHDIAYYAMHTNYDIVEMAPLAARMLALKDAQIMEKTCVLPDGREGGFGMAGELPKEMTLLQCAEYVKDVFQIPDVKIFGNPETVLNRAAVLPGSGKSMTADALRNGAEVYITGDFGHHDGIDAVDQGLNVIDAGHYGIEHIFIGQMAEELKERFPEMEICTEPIRHPFLMV</sequence>
<dbReference type="RefSeq" id="WP_248834549.1">
    <property type="nucleotide sequence ID" value="NZ_JAJEQE010000002.1"/>
</dbReference>
<dbReference type="InterPro" id="IPR002678">
    <property type="entry name" value="DUF34/NIF3"/>
</dbReference>
<dbReference type="Gene3D" id="3.40.1390.30">
    <property type="entry name" value="NIF3 (NGG1p interacting factor 3)-like"/>
    <property type="match status" value="2"/>
</dbReference>
<dbReference type="Proteomes" id="UP001299235">
    <property type="component" value="Unassembled WGS sequence"/>
</dbReference>